<proteinExistence type="inferred from homology"/>
<comment type="similarity">
    <text evidence="4">Belongs to the FlgH family.</text>
</comment>
<keyword evidence="11" id="KW-0966">Cell projection</keyword>
<comment type="subcellular location">
    <subcellularLocation>
        <location evidence="2">Bacterial flagellum basal body</location>
    </subcellularLocation>
    <subcellularLocation>
        <location evidence="3">Cell outer membrane</location>
    </subcellularLocation>
</comment>
<keyword evidence="11" id="KW-0969">Cilium</keyword>
<dbReference type="RefSeq" id="WP_099860621.1">
    <property type="nucleotide sequence ID" value="NZ_PEOG01000013.1"/>
</dbReference>
<keyword evidence="6" id="KW-0472">Membrane</keyword>
<feature type="chain" id="PRO_5013742073" evidence="10">
    <location>
        <begin position="28"/>
        <end position="241"/>
    </location>
</feature>
<comment type="caution">
    <text evidence="11">The sequence shown here is derived from an EMBL/GenBank/DDBJ whole genome shotgun (WGS) entry which is preliminary data.</text>
</comment>
<keyword evidence="8" id="KW-0998">Cell outer membrane</keyword>
<dbReference type="InterPro" id="IPR000527">
    <property type="entry name" value="Flag_Lring"/>
</dbReference>
<dbReference type="OrthoDB" id="9789463at2"/>
<dbReference type="PRINTS" id="PR01008">
    <property type="entry name" value="FLGLRINGFLGH"/>
</dbReference>
<dbReference type="PANTHER" id="PTHR34933">
    <property type="entry name" value="FLAGELLAR L-RING PROTEIN"/>
    <property type="match status" value="1"/>
</dbReference>
<name>A0A2G9CEN8_9BURK</name>
<dbReference type="Proteomes" id="UP000231501">
    <property type="component" value="Unassembled WGS sequence"/>
</dbReference>
<dbReference type="PANTHER" id="PTHR34933:SF1">
    <property type="entry name" value="FLAGELLAR L-RING PROTEIN"/>
    <property type="match status" value="1"/>
</dbReference>
<evidence type="ECO:0000256" key="2">
    <source>
        <dbReference type="ARBA" id="ARBA00004117"/>
    </source>
</evidence>
<dbReference type="AlphaFoldDB" id="A0A2G9CEN8"/>
<evidence type="ECO:0000256" key="9">
    <source>
        <dbReference type="SAM" id="MobiDB-lite"/>
    </source>
</evidence>
<organism evidence="11 12">
    <name type="scientific">Roseateles chitinivorans</name>
    <dbReference type="NCBI Taxonomy" id="2917965"/>
    <lineage>
        <taxon>Bacteria</taxon>
        <taxon>Pseudomonadati</taxon>
        <taxon>Pseudomonadota</taxon>
        <taxon>Betaproteobacteria</taxon>
        <taxon>Burkholderiales</taxon>
        <taxon>Sphaerotilaceae</taxon>
        <taxon>Roseateles</taxon>
    </lineage>
</organism>
<evidence type="ECO:0000256" key="4">
    <source>
        <dbReference type="ARBA" id="ARBA00006929"/>
    </source>
</evidence>
<evidence type="ECO:0000256" key="1">
    <source>
        <dbReference type="ARBA" id="ARBA00002591"/>
    </source>
</evidence>
<dbReference type="GO" id="GO:0071973">
    <property type="term" value="P:bacterial-type flagellum-dependent cell motility"/>
    <property type="evidence" value="ECO:0007669"/>
    <property type="project" value="InterPro"/>
</dbReference>
<keyword evidence="12" id="KW-1185">Reference proteome</keyword>
<evidence type="ECO:0000256" key="8">
    <source>
        <dbReference type="ARBA" id="ARBA00023237"/>
    </source>
</evidence>
<dbReference type="GO" id="GO:0003774">
    <property type="term" value="F:cytoskeletal motor activity"/>
    <property type="evidence" value="ECO:0007669"/>
    <property type="project" value="InterPro"/>
</dbReference>
<dbReference type="EMBL" id="PEOG01000013">
    <property type="protein sequence ID" value="PIM54104.1"/>
    <property type="molecule type" value="Genomic_DNA"/>
</dbReference>
<evidence type="ECO:0000313" key="11">
    <source>
        <dbReference type="EMBL" id="PIM54104.1"/>
    </source>
</evidence>
<evidence type="ECO:0000256" key="5">
    <source>
        <dbReference type="ARBA" id="ARBA00022729"/>
    </source>
</evidence>
<sequence>MSRNQSRHRARAGCRAVGLAIAAGALAVQGGCAGAPPTVPGPMLVTPPQAPMYLERPSNGAIYQPGMSPTSLFSGEKRPSAIGDTLKVDIQETLKATQKQTTDTSRDNKLAVRGPGGQSKIGAVERLLNIDATAAGSDSFKGSGTTETDNSFVTQVAVSVINVLPNGNLLVAGERNVGLNKGVNTLRFSGIVNPRDIRPGNVVASRDVVNASLESVAQGDVSEASSRSWLQRVLARSLSIW</sequence>
<keyword evidence="7" id="KW-0975">Bacterial flagellum</keyword>
<evidence type="ECO:0000256" key="3">
    <source>
        <dbReference type="ARBA" id="ARBA00004442"/>
    </source>
</evidence>
<dbReference type="GO" id="GO:0009427">
    <property type="term" value="C:bacterial-type flagellum basal body, distal rod, L ring"/>
    <property type="evidence" value="ECO:0007669"/>
    <property type="project" value="InterPro"/>
</dbReference>
<gene>
    <name evidence="11" type="ORF">CS062_06465</name>
</gene>
<evidence type="ECO:0000256" key="10">
    <source>
        <dbReference type="SAM" id="SignalP"/>
    </source>
</evidence>
<keyword evidence="11" id="KW-0282">Flagellum</keyword>
<keyword evidence="5 10" id="KW-0732">Signal</keyword>
<dbReference type="Pfam" id="PF02107">
    <property type="entry name" value="FlgH"/>
    <property type="match status" value="1"/>
</dbReference>
<reference evidence="11 12" key="1">
    <citation type="submission" date="2017-11" db="EMBL/GenBank/DDBJ databases">
        <title>Draft genome sequence of Mitsuaria sp. HWN-4.</title>
        <authorList>
            <person name="Gundlapally S.R."/>
        </authorList>
    </citation>
    <scope>NUCLEOTIDE SEQUENCE [LARGE SCALE GENOMIC DNA]</scope>
    <source>
        <strain evidence="11 12">HWN-4</strain>
    </source>
</reference>
<feature type="region of interest" description="Disordered" evidence="9">
    <location>
        <begin position="97"/>
        <end position="116"/>
    </location>
</feature>
<evidence type="ECO:0000256" key="7">
    <source>
        <dbReference type="ARBA" id="ARBA00023143"/>
    </source>
</evidence>
<evidence type="ECO:0000256" key="6">
    <source>
        <dbReference type="ARBA" id="ARBA00023136"/>
    </source>
</evidence>
<protein>
    <submittedName>
        <fullName evidence="11">Flagellar biosynthesis protein FlgH</fullName>
    </submittedName>
</protein>
<feature type="signal peptide" evidence="10">
    <location>
        <begin position="1"/>
        <end position="27"/>
    </location>
</feature>
<evidence type="ECO:0000313" key="12">
    <source>
        <dbReference type="Proteomes" id="UP000231501"/>
    </source>
</evidence>
<comment type="function">
    <text evidence="1">Assembles around the rod to form the L-ring and probably protects the motor/basal body from shearing forces during rotation.</text>
</comment>
<accession>A0A2G9CEN8</accession>
<dbReference type="GO" id="GO:0009279">
    <property type="term" value="C:cell outer membrane"/>
    <property type="evidence" value="ECO:0007669"/>
    <property type="project" value="UniProtKB-SubCell"/>
</dbReference>